<name>A0A7Y9IB07_9ACTN</name>
<organism evidence="1 2">
    <name type="scientific">Microlunatus parietis</name>
    <dbReference type="NCBI Taxonomy" id="682979"/>
    <lineage>
        <taxon>Bacteria</taxon>
        <taxon>Bacillati</taxon>
        <taxon>Actinomycetota</taxon>
        <taxon>Actinomycetes</taxon>
        <taxon>Propionibacteriales</taxon>
        <taxon>Propionibacteriaceae</taxon>
        <taxon>Microlunatus</taxon>
    </lineage>
</organism>
<dbReference type="Gene3D" id="3.30.70.2970">
    <property type="entry name" value="Protein of unknown function (DUF541), domain 2"/>
    <property type="match status" value="1"/>
</dbReference>
<sequence length="215" mass="22905">MTTPIVTVRGEAELEVPPDLAELRITLHAAAADARAVFAELARSGSGLTEVMDAHAAAIEERATTGAHVGPVFHRRSQTKITGYRGSQHTRVVVHDFDALSPLLLAVVELPNGQVDGPSWSLRRDNAVYRDARLAAIEDARARAADYAAGFSGRIAELVEISDLEEGYGGPRPVAMYARAAGGMADEVELDLEPQPQRVTGRITVRFGLAAVSLG</sequence>
<evidence type="ECO:0008006" key="3">
    <source>
        <dbReference type="Google" id="ProtNLM"/>
    </source>
</evidence>
<dbReference type="AlphaFoldDB" id="A0A7Y9IB07"/>
<accession>A0A7Y9IB07</accession>
<dbReference type="Gene3D" id="3.30.110.170">
    <property type="entry name" value="Protein of unknown function (DUF541), domain 1"/>
    <property type="match status" value="1"/>
</dbReference>
<dbReference type="PANTHER" id="PTHR34387:SF1">
    <property type="entry name" value="PERIPLASMIC IMMUNOGENIC PROTEIN"/>
    <property type="match status" value="1"/>
</dbReference>
<proteinExistence type="predicted"/>
<dbReference type="Proteomes" id="UP000569914">
    <property type="component" value="Unassembled WGS sequence"/>
</dbReference>
<dbReference type="InterPro" id="IPR052022">
    <property type="entry name" value="26kDa_periplasmic_antigen"/>
</dbReference>
<comment type="caution">
    <text evidence="1">The sequence shown here is derived from an EMBL/GenBank/DDBJ whole genome shotgun (WGS) entry which is preliminary data.</text>
</comment>
<dbReference type="RefSeq" id="WP_179755092.1">
    <property type="nucleotide sequence ID" value="NZ_JACCBU010000001.1"/>
</dbReference>
<gene>
    <name evidence="1" type="ORF">BKA15_004864</name>
</gene>
<dbReference type="EMBL" id="JACCBU010000001">
    <property type="protein sequence ID" value="NYE73535.1"/>
    <property type="molecule type" value="Genomic_DNA"/>
</dbReference>
<dbReference type="Pfam" id="PF04402">
    <property type="entry name" value="SIMPL"/>
    <property type="match status" value="1"/>
</dbReference>
<dbReference type="GO" id="GO:0006974">
    <property type="term" value="P:DNA damage response"/>
    <property type="evidence" value="ECO:0007669"/>
    <property type="project" value="TreeGrafter"/>
</dbReference>
<dbReference type="PANTHER" id="PTHR34387">
    <property type="entry name" value="SLR1258 PROTEIN"/>
    <property type="match status" value="1"/>
</dbReference>
<keyword evidence="2" id="KW-1185">Reference proteome</keyword>
<dbReference type="InterPro" id="IPR007497">
    <property type="entry name" value="SIMPL/DUF541"/>
</dbReference>
<evidence type="ECO:0000313" key="2">
    <source>
        <dbReference type="Proteomes" id="UP000569914"/>
    </source>
</evidence>
<protein>
    <recommendedName>
        <fullName evidence="3">SIMPL domain-containing protein</fullName>
    </recommendedName>
</protein>
<evidence type="ECO:0000313" key="1">
    <source>
        <dbReference type="EMBL" id="NYE73535.1"/>
    </source>
</evidence>
<reference evidence="1 2" key="1">
    <citation type="submission" date="2020-07" db="EMBL/GenBank/DDBJ databases">
        <title>Sequencing the genomes of 1000 actinobacteria strains.</title>
        <authorList>
            <person name="Klenk H.-P."/>
        </authorList>
    </citation>
    <scope>NUCLEOTIDE SEQUENCE [LARGE SCALE GENOMIC DNA]</scope>
    <source>
        <strain evidence="1 2">DSM 22083</strain>
    </source>
</reference>